<dbReference type="InterPro" id="IPR020378">
    <property type="entry name" value="DUF4186"/>
</dbReference>
<protein>
    <submittedName>
        <fullName evidence="1">DUF5131 family protein</fullName>
    </submittedName>
</protein>
<dbReference type="InterPro" id="IPR011101">
    <property type="entry name" value="DUF5131"/>
</dbReference>
<dbReference type="AlphaFoldDB" id="A0A9D1IRT2"/>
<gene>
    <name evidence="1" type="ORF">IAD19_07505</name>
</gene>
<sequence>MAIWNPWHGCKKYSPGCANCYVYRRDSQFDRDASRVAKTASFSLPIQKNRAGQYRLTAQDNPIYTCMTSDFFLEEADPWRPQVWEMIRLRRDLEFVIITKRIHRFSAGLPLDWGEGYPNVTIVCTCENQQTADQRLPVLLSLPIRHREIIHEPMLEEIQIRPYLETGKIEQVTCGGESGEGARLCRYEWVLSTRKQCMDCGVAFSFHQTGANFQKDGRIYRIPRSLQHSQAKRAGLDHQPSRLPKTKAQMEELFQRLSASEFRSRFSLSPKLKQYVLEKGEDTLRRHAQDFIRTRLAPAEPEHDGKQTPMKGHPVFLAQHATACCCRGCLEKWYGVSQGRPLTREEQEQIVEILMEWIRRKMK</sequence>
<dbReference type="EMBL" id="DVMX01000142">
    <property type="protein sequence ID" value="HIU42383.1"/>
    <property type="molecule type" value="Genomic_DNA"/>
</dbReference>
<dbReference type="Pfam" id="PF07505">
    <property type="entry name" value="DUF5131"/>
    <property type="match status" value="1"/>
</dbReference>
<reference evidence="1" key="1">
    <citation type="submission" date="2020-10" db="EMBL/GenBank/DDBJ databases">
        <authorList>
            <person name="Gilroy R."/>
        </authorList>
    </citation>
    <scope>NUCLEOTIDE SEQUENCE</scope>
    <source>
        <strain evidence="1">4509</strain>
    </source>
</reference>
<dbReference type="Pfam" id="PF13811">
    <property type="entry name" value="DUF4186"/>
    <property type="match status" value="1"/>
</dbReference>
<name>A0A9D1IRT2_9FIRM</name>
<evidence type="ECO:0000313" key="2">
    <source>
        <dbReference type="Proteomes" id="UP000824082"/>
    </source>
</evidence>
<proteinExistence type="predicted"/>
<accession>A0A9D1IRT2</accession>
<dbReference type="Proteomes" id="UP000824082">
    <property type="component" value="Unassembled WGS sequence"/>
</dbReference>
<organism evidence="1 2">
    <name type="scientific">Candidatus Egerieicola faecale</name>
    <dbReference type="NCBI Taxonomy" id="2840774"/>
    <lineage>
        <taxon>Bacteria</taxon>
        <taxon>Bacillati</taxon>
        <taxon>Bacillota</taxon>
        <taxon>Clostridia</taxon>
        <taxon>Eubacteriales</taxon>
        <taxon>Oscillospiraceae</taxon>
        <taxon>Oscillospiraceae incertae sedis</taxon>
        <taxon>Candidatus Egerieicola</taxon>
    </lineage>
</organism>
<reference evidence="1" key="2">
    <citation type="journal article" date="2021" name="PeerJ">
        <title>Extensive microbial diversity within the chicken gut microbiome revealed by metagenomics and culture.</title>
        <authorList>
            <person name="Gilroy R."/>
            <person name="Ravi A."/>
            <person name="Getino M."/>
            <person name="Pursley I."/>
            <person name="Horton D.L."/>
            <person name="Alikhan N.F."/>
            <person name="Baker D."/>
            <person name="Gharbi K."/>
            <person name="Hall N."/>
            <person name="Watson M."/>
            <person name="Adriaenssens E.M."/>
            <person name="Foster-Nyarko E."/>
            <person name="Jarju S."/>
            <person name="Secka A."/>
            <person name="Antonio M."/>
            <person name="Oren A."/>
            <person name="Chaudhuri R.R."/>
            <person name="La Ragione R."/>
            <person name="Hildebrand F."/>
            <person name="Pallen M.J."/>
        </authorList>
    </citation>
    <scope>NUCLEOTIDE SEQUENCE</scope>
    <source>
        <strain evidence="1">4509</strain>
    </source>
</reference>
<evidence type="ECO:0000313" key="1">
    <source>
        <dbReference type="EMBL" id="HIU42383.1"/>
    </source>
</evidence>
<comment type="caution">
    <text evidence="1">The sequence shown here is derived from an EMBL/GenBank/DDBJ whole genome shotgun (WGS) entry which is preliminary data.</text>
</comment>